<evidence type="ECO:0000313" key="3">
    <source>
        <dbReference type="Proteomes" id="UP001189122"/>
    </source>
</evidence>
<evidence type="ECO:0000313" key="2">
    <source>
        <dbReference type="EMBL" id="CAA2618643.1"/>
    </source>
</evidence>
<sequence length="41" mass="4201">MSSASIAHATPLSLCSSLFLSLSLSLSPPFPAPKSVSFSSF</sequence>
<gene>
    <name evidence="2" type="ORF">SI7747_04004810</name>
</gene>
<proteinExistence type="predicted"/>
<dbReference type="AlphaFoldDB" id="A0A7I8IKU8"/>
<evidence type="ECO:0000256" key="1">
    <source>
        <dbReference type="SAM" id="SignalP"/>
    </source>
</evidence>
<reference evidence="2 3" key="1">
    <citation type="submission" date="2019-12" db="EMBL/GenBank/DDBJ databases">
        <authorList>
            <person name="Scholz U."/>
            <person name="Mascher M."/>
            <person name="Fiebig A."/>
        </authorList>
    </citation>
    <scope>NUCLEOTIDE SEQUENCE</scope>
</reference>
<dbReference type="EMBL" id="CACRZD030000004">
    <property type="protein sequence ID" value="CAA6658363.1"/>
    <property type="molecule type" value="Genomic_DNA"/>
</dbReference>
<keyword evidence="3" id="KW-1185">Reference proteome</keyword>
<feature type="chain" id="PRO_5029822545" evidence="1">
    <location>
        <begin position="26"/>
        <end position="41"/>
    </location>
</feature>
<organism evidence="2">
    <name type="scientific">Spirodela intermedia</name>
    <name type="common">Intermediate duckweed</name>
    <dbReference type="NCBI Taxonomy" id="51605"/>
    <lineage>
        <taxon>Eukaryota</taxon>
        <taxon>Viridiplantae</taxon>
        <taxon>Streptophyta</taxon>
        <taxon>Embryophyta</taxon>
        <taxon>Tracheophyta</taxon>
        <taxon>Spermatophyta</taxon>
        <taxon>Magnoliopsida</taxon>
        <taxon>Liliopsida</taxon>
        <taxon>Araceae</taxon>
        <taxon>Lemnoideae</taxon>
        <taxon>Spirodela</taxon>
    </lineage>
</organism>
<dbReference type="Proteomes" id="UP001189122">
    <property type="component" value="Unassembled WGS sequence"/>
</dbReference>
<accession>A0A7I8IKU8</accession>
<keyword evidence="1" id="KW-0732">Signal</keyword>
<name>A0A7I8IKU8_SPIIN</name>
<protein>
    <submittedName>
        <fullName evidence="2">Uncharacterized protein</fullName>
    </submittedName>
</protein>
<feature type="signal peptide" evidence="1">
    <location>
        <begin position="1"/>
        <end position="25"/>
    </location>
</feature>
<dbReference type="EMBL" id="LR743591">
    <property type="protein sequence ID" value="CAA2618643.1"/>
    <property type="molecule type" value="Genomic_DNA"/>
</dbReference>